<keyword evidence="2" id="KW-1185">Reference proteome</keyword>
<dbReference type="RefSeq" id="XP_007690821.1">
    <property type="nucleotide sequence ID" value="XM_007692631.1"/>
</dbReference>
<accession>W6ZGR0</accession>
<proteinExistence type="predicted"/>
<dbReference type="HOGENOM" id="CLU_2819370_0_0_1"/>
<dbReference type="AlphaFoldDB" id="W6ZGR0"/>
<organism evidence="1 2">
    <name type="scientific">Bipolaris oryzae ATCC 44560</name>
    <dbReference type="NCBI Taxonomy" id="930090"/>
    <lineage>
        <taxon>Eukaryota</taxon>
        <taxon>Fungi</taxon>
        <taxon>Dikarya</taxon>
        <taxon>Ascomycota</taxon>
        <taxon>Pezizomycotina</taxon>
        <taxon>Dothideomycetes</taxon>
        <taxon>Pleosporomycetidae</taxon>
        <taxon>Pleosporales</taxon>
        <taxon>Pleosporineae</taxon>
        <taxon>Pleosporaceae</taxon>
        <taxon>Bipolaris</taxon>
    </lineage>
</organism>
<evidence type="ECO:0000313" key="1">
    <source>
        <dbReference type="EMBL" id="EUC42676.1"/>
    </source>
</evidence>
<evidence type="ECO:0000313" key="2">
    <source>
        <dbReference type="Proteomes" id="UP000054032"/>
    </source>
</evidence>
<protein>
    <submittedName>
        <fullName evidence="1">Uncharacterized protein</fullName>
    </submittedName>
</protein>
<gene>
    <name evidence="1" type="ORF">COCMIDRAFT_102875</name>
</gene>
<sequence>SPEPHEDWGEARLPHNAALGNVQTISFGDQYAQCIWFTTPRIFRHVHARHSSHHACIVRLDGLRSGY</sequence>
<dbReference type="KEGG" id="bor:COCMIDRAFT_102875"/>
<dbReference type="GeneID" id="19118175"/>
<dbReference type="EMBL" id="KI964053">
    <property type="protein sequence ID" value="EUC42676.1"/>
    <property type="molecule type" value="Genomic_DNA"/>
</dbReference>
<feature type="non-terminal residue" evidence="1">
    <location>
        <position position="1"/>
    </location>
</feature>
<dbReference type="Proteomes" id="UP000054032">
    <property type="component" value="Unassembled WGS sequence"/>
</dbReference>
<dbReference type="OrthoDB" id="3691005at2759"/>
<reference evidence="1 2" key="1">
    <citation type="journal article" date="2013" name="PLoS Genet.">
        <title>Comparative genome structure, secondary metabolite, and effector coding capacity across Cochliobolus pathogens.</title>
        <authorList>
            <person name="Condon B.J."/>
            <person name="Leng Y."/>
            <person name="Wu D."/>
            <person name="Bushley K.E."/>
            <person name="Ohm R.A."/>
            <person name="Otillar R."/>
            <person name="Martin J."/>
            <person name="Schackwitz W."/>
            <person name="Grimwood J."/>
            <person name="MohdZainudin N."/>
            <person name="Xue C."/>
            <person name="Wang R."/>
            <person name="Manning V.A."/>
            <person name="Dhillon B."/>
            <person name="Tu Z.J."/>
            <person name="Steffenson B.J."/>
            <person name="Salamov A."/>
            <person name="Sun H."/>
            <person name="Lowry S."/>
            <person name="LaButti K."/>
            <person name="Han J."/>
            <person name="Copeland A."/>
            <person name="Lindquist E."/>
            <person name="Barry K."/>
            <person name="Schmutz J."/>
            <person name="Baker S.E."/>
            <person name="Ciuffetti L.M."/>
            <person name="Grigoriev I.V."/>
            <person name="Zhong S."/>
            <person name="Turgeon B.G."/>
        </authorList>
    </citation>
    <scope>NUCLEOTIDE SEQUENCE [LARGE SCALE GENOMIC DNA]</scope>
    <source>
        <strain evidence="1 2">ATCC 44560</strain>
    </source>
</reference>
<name>W6ZGR0_COCMI</name>